<organism evidence="2">
    <name type="scientific">Trypanosoma vivax (strain Y486)</name>
    <dbReference type="NCBI Taxonomy" id="1055687"/>
    <lineage>
        <taxon>Eukaryota</taxon>
        <taxon>Discoba</taxon>
        <taxon>Euglenozoa</taxon>
        <taxon>Kinetoplastea</taxon>
        <taxon>Metakinetoplastina</taxon>
        <taxon>Trypanosomatida</taxon>
        <taxon>Trypanosomatidae</taxon>
        <taxon>Trypanosoma</taxon>
        <taxon>Duttonella</taxon>
    </lineage>
</organism>
<evidence type="ECO:0000256" key="1">
    <source>
        <dbReference type="SAM" id="MobiDB-lite"/>
    </source>
</evidence>
<feature type="region of interest" description="Disordered" evidence="1">
    <location>
        <begin position="70"/>
        <end position="93"/>
    </location>
</feature>
<proteinExistence type="predicted"/>
<gene>
    <name evidence="2" type="ORF">TVY486_1110670</name>
</gene>
<feature type="compositionally biased region" description="Basic and acidic residues" evidence="1">
    <location>
        <begin position="70"/>
        <end position="86"/>
    </location>
</feature>
<accession>G0UCM3</accession>
<dbReference type="EMBL" id="HE573027">
    <property type="protein sequence ID" value="CCC53583.1"/>
    <property type="molecule type" value="Genomic_DNA"/>
</dbReference>
<feature type="region of interest" description="Disordered" evidence="1">
    <location>
        <begin position="195"/>
        <end position="218"/>
    </location>
</feature>
<evidence type="ECO:0000313" key="2">
    <source>
        <dbReference type="EMBL" id="CCC53583.1"/>
    </source>
</evidence>
<reference evidence="2" key="1">
    <citation type="journal article" date="2012" name="Proc. Natl. Acad. Sci. U.S.A.">
        <title>Antigenic diversity is generated by distinct evolutionary mechanisms in African trypanosome species.</title>
        <authorList>
            <person name="Jackson A.P."/>
            <person name="Berry A."/>
            <person name="Aslett M."/>
            <person name="Allison H.C."/>
            <person name="Burton P."/>
            <person name="Vavrova-Anderson J."/>
            <person name="Brown R."/>
            <person name="Browne H."/>
            <person name="Corton N."/>
            <person name="Hauser H."/>
            <person name="Gamble J."/>
            <person name="Gilderthorp R."/>
            <person name="Marcello L."/>
            <person name="McQuillan J."/>
            <person name="Otto T.D."/>
            <person name="Quail M.A."/>
            <person name="Sanders M.J."/>
            <person name="van Tonder A."/>
            <person name="Ginger M.L."/>
            <person name="Field M.C."/>
            <person name="Barry J.D."/>
            <person name="Hertz-Fowler C."/>
            <person name="Berriman M."/>
        </authorList>
    </citation>
    <scope>NUCLEOTIDE SEQUENCE</scope>
    <source>
        <strain evidence="2">Y486</strain>
    </source>
</reference>
<protein>
    <submittedName>
        <fullName evidence="2">Uncharacterized protein</fullName>
    </submittedName>
</protein>
<dbReference type="AlphaFoldDB" id="G0UCM3"/>
<sequence length="218" mass="24204">MFPMPSKPGFLLQDAWDAVAVWTWAVGEVGLTEGLSRLGRCAYNRWRLLRATGAGPGIQAEPLVRALKGPREEEGPHHQARRQERRNNRRLHRATRDAFAADEWGITVQRVVRRWLTGFVGSQKARSSPGSNELRADMVLDSAPEESRQHCNQGYRTARSVAGREAISNNGTRCVNFRPASGSYGKRAANTKAIEGIRKRRCHHKSADPRSVPSGLGS</sequence>
<name>G0UCM3_TRYVY</name>
<dbReference type="VEuPathDB" id="TriTrypDB:TvY486_1110670"/>